<reference evidence="1" key="1">
    <citation type="submission" date="2022-01" db="EMBL/GenBank/DDBJ databases">
        <title>Microbacterium eymi and Microbacterium rhizovicinus sp. nov., isolated from the rhizospheric soil of Elymus tsukushiensis, a plant native to the Dokdo Islands, Republic of Korea.</title>
        <authorList>
            <person name="Hwang Y.J."/>
        </authorList>
    </citation>
    <scope>NUCLEOTIDE SEQUENCE</scope>
    <source>
        <strain evidence="1">KUDC0405</strain>
    </source>
</reference>
<gene>
    <name evidence="1" type="ORF">L2X98_23485</name>
</gene>
<dbReference type="Proteomes" id="UP001054811">
    <property type="component" value="Chromosome"/>
</dbReference>
<dbReference type="RefSeq" id="WP_259612705.1">
    <property type="nucleotide sequence ID" value="NZ_CP091139.2"/>
</dbReference>
<dbReference type="Gene3D" id="1.10.287.1700">
    <property type="match status" value="1"/>
</dbReference>
<evidence type="ECO:0000313" key="1">
    <source>
        <dbReference type="EMBL" id="UUT36057.1"/>
    </source>
</evidence>
<evidence type="ECO:0008006" key="3">
    <source>
        <dbReference type="Google" id="ProtNLM"/>
    </source>
</evidence>
<evidence type="ECO:0000313" key="2">
    <source>
        <dbReference type="Proteomes" id="UP001054811"/>
    </source>
</evidence>
<sequence length="139" mass="15200">MSRSFSLAGLLRVRSVQEREAAQRLSRAAVEANQTAARDRRLRAALGGADPETMDSASLAALAASRASARAMLADVSALSALQQQEVRTARTAHDARRREVRGLEKLAQAHLRQVRADELRAEQVELDEIALRMRADDA</sequence>
<dbReference type="InterPro" id="IPR053716">
    <property type="entry name" value="Flag_assembly_chemotaxis_eff"/>
</dbReference>
<protein>
    <recommendedName>
        <fullName evidence="3">Flagellar FliJ protein</fullName>
    </recommendedName>
</protein>
<dbReference type="EMBL" id="CP091139">
    <property type="protein sequence ID" value="UUT36057.1"/>
    <property type="molecule type" value="Genomic_DNA"/>
</dbReference>
<keyword evidence="2" id="KW-1185">Reference proteome</keyword>
<organism evidence="1 2">
    <name type="scientific">Microbacterium elymi</name>
    <dbReference type="NCBI Taxonomy" id="2909587"/>
    <lineage>
        <taxon>Bacteria</taxon>
        <taxon>Bacillati</taxon>
        <taxon>Actinomycetota</taxon>
        <taxon>Actinomycetes</taxon>
        <taxon>Micrococcales</taxon>
        <taxon>Microbacteriaceae</taxon>
        <taxon>Microbacterium</taxon>
    </lineage>
</organism>
<name>A0ABY5NLJ6_9MICO</name>
<proteinExistence type="predicted"/>
<accession>A0ABY5NLJ6</accession>